<keyword evidence="2" id="KW-0812">Transmembrane</keyword>
<proteinExistence type="predicted"/>
<evidence type="ECO:0000256" key="2">
    <source>
        <dbReference type="SAM" id="Phobius"/>
    </source>
</evidence>
<evidence type="ECO:0000313" key="5">
    <source>
        <dbReference type="EMBL" id="EHO82811.1"/>
    </source>
</evidence>
<protein>
    <submittedName>
        <fullName evidence="5">Uncharacterized protein</fullName>
    </submittedName>
</protein>
<feature type="domain" description="Glycosyltransferase subfamily 4-like N-terminal" evidence="4">
    <location>
        <begin position="70"/>
        <end position="196"/>
    </location>
</feature>
<dbReference type="EMBL" id="AGWJ02000002">
    <property type="protein sequence ID" value="EHO82811.1"/>
    <property type="molecule type" value="Genomic_DNA"/>
</dbReference>
<keyword evidence="1" id="KW-0175">Coiled coil</keyword>
<gene>
    <name evidence="5" type="ORF">HMPREF0402_00841</name>
</gene>
<keyword evidence="6" id="KW-1185">Reference proteome</keyword>
<dbReference type="Pfam" id="PF13439">
    <property type="entry name" value="Glyco_transf_4"/>
    <property type="match status" value="1"/>
</dbReference>
<dbReference type="SUPFAM" id="SSF53756">
    <property type="entry name" value="UDP-Glycosyltransferase/glycogen phosphorylase"/>
    <property type="match status" value="1"/>
</dbReference>
<dbReference type="AlphaFoldDB" id="H1PQZ8"/>
<feature type="coiled-coil region" evidence="1">
    <location>
        <begin position="350"/>
        <end position="384"/>
    </location>
</feature>
<dbReference type="GO" id="GO:0016757">
    <property type="term" value="F:glycosyltransferase activity"/>
    <property type="evidence" value="ECO:0007669"/>
    <property type="project" value="InterPro"/>
</dbReference>
<reference evidence="5 6" key="1">
    <citation type="submission" date="2012-07" db="EMBL/GenBank/DDBJ databases">
        <title>The Genome Sequence of Fusobacterium ulcerans 12_1B.</title>
        <authorList>
            <consortium name="The Broad Institute Genome Sequencing Platform"/>
            <person name="Earl A."/>
            <person name="Ward D."/>
            <person name="Feldgarden M."/>
            <person name="Gevers D."/>
            <person name="Strauss J."/>
            <person name="Ambrose C.E."/>
            <person name="Allen-Vercoe E."/>
            <person name="Walker B."/>
            <person name="Young S.K."/>
            <person name="Zeng Q."/>
            <person name="Gargeya S."/>
            <person name="Fitzgerald M."/>
            <person name="Haas B."/>
            <person name="Abouelleil A."/>
            <person name="Alvarado L."/>
            <person name="Arachchi H.M."/>
            <person name="Berlin A.M."/>
            <person name="Chapman S.B."/>
            <person name="Goldberg J."/>
            <person name="Griggs A."/>
            <person name="Gujja S."/>
            <person name="Hansen M."/>
            <person name="Howarth C."/>
            <person name="Imamovic A."/>
            <person name="Larimer J."/>
            <person name="McCowen C."/>
            <person name="Montmayeur A."/>
            <person name="Murphy C."/>
            <person name="Neiman D."/>
            <person name="Pearson M."/>
            <person name="Priest M."/>
            <person name="Roberts A."/>
            <person name="Saif S."/>
            <person name="Shea T."/>
            <person name="Sisk P."/>
            <person name="Sykes S."/>
            <person name="Wortman J."/>
            <person name="Nusbaum C."/>
            <person name="Birren B."/>
        </authorList>
    </citation>
    <scope>NUCLEOTIDE SEQUENCE [LARGE SCALE GENOMIC DNA]</scope>
    <source>
        <strain evidence="5 6">12_1B</strain>
    </source>
</reference>
<dbReference type="RefSeq" id="WP_008696257.1">
    <property type="nucleotide sequence ID" value="NZ_KE161007.1"/>
</dbReference>
<dbReference type="PATRIC" id="fig|457404.5.peg.425"/>
<keyword evidence="2" id="KW-0472">Membrane</keyword>
<dbReference type="InterPro" id="IPR028098">
    <property type="entry name" value="Glyco_trans_4-like_N"/>
</dbReference>
<dbReference type="Proteomes" id="UP000003233">
    <property type="component" value="Unassembled WGS sequence"/>
</dbReference>
<dbReference type="Pfam" id="PF00534">
    <property type="entry name" value="Glycos_transf_1"/>
    <property type="match status" value="1"/>
</dbReference>
<feature type="transmembrane region" description="Helical" evidence="2">
    <location>
        <begin position="95"/>
        <end position="112"/>
    </location>
</feature>
<organism evidence="5 6">
    <name type="scientific">Fusobacterium ulcerans 12-1B</name>
    <dbReference type="NCBI Taxonomy" id="457404"/>
    <lineage>
        <taxon>Bacteria</taxon>
        <taxon>Fusobacteriati</taxon>
        <taxon>Fusobacteriota</taxon>
        <taxon>Fusobacteriia</taxon>
        <taxon>Fusobacteriales</taxon>
        <taxon>Fusobacteriaceae</taxon>
        <taxon>Fusobacterium</taxon>
    </lineage>
</organism>
<feature type="domain" description="Glycosyl transferase family 1" evidence="3">
    <location>
        <begin position="205"/>
        <end position="377"/>
    </location>
</feature>
<dbReference type="InterPro" id="IPR001296">
    <property type="entry name" value="Glyco_trans_1"/>
</dbReference>
<sequence length="394" mass="47582">MSNILLITSRNIYENSGESSLVNRRNEAIYQKRNKKIDIIGITKDKFNRKKEYLGQFNCYNENLIFKYNKLNFLYKIFIFRKNLKKYLLEKKPKNIFISGFTLIFFYIDILIEYKKNEKVKYFYDMHGCTEEFEEYLVKNKYLGKYINKFYSKIEKKSLELCDSVFIVSNFMKEYIERKYLIFNKEYYFIPCGIDETFIDRIHLRKKWRKIFGILDNEKVFLYSGGTSKWQQIDESIKLYENEFKKLNYKMVIFSKNIEEINNILKRMNLNRENYIIKSLKLNELINALTIGDIGIMLREKTITNLVAFPNKFSEYIKSGLLVLASENVEEQRKIILEYGVGEIKEKNSIEKIEIKVEERLNNLEEFYKKCDQLIKNKLSYERNVNKIIFLEKI</sequence>
<evidence type="ECO:0000259" key="4">
    <source>
        <dbReference type="Pfam" id="PF13439"/>
    </source>
</evidence>
<dbReference type="Gene3D" id="3.40.50.2000">
    <property type="entry name" value="Glycogen Phosphorylase B"/>
    <property type="match status" value="2"/>
</dbReference>
<evidence type="ECO:0000256" key="1">
    <source>
        <dbReference type="SAM" id="Coils"/>
    </source>
</evidence>
<accession>H1PQZ8</accession>
<name>H1PQZ8_9FUSO</name>
<dbReference type="BioCyc" id="FSP457404-HMP:GTSQ-843-MONOMER"/>
<keyword evidence="2" id="KW-1133">Transmembrane helix</keyword>
<comment type="caution">
    <text evidence="5">The sequence shown here is derived from an EMBL/GenBank/DDBJ whole genome shotgun (WGS) entry which is preliminary data.</text>
</comment>
<dbReference type="HOGENOM" id="CLU_739095_0_0_0"/>
<evidence type="ECO:0000313" key="6">
    <source>
        <dbReference type="Proteomes" id="UP000003233"/>
    </source>
</evidence>
<evidence type="ECO:0000259" key="3">
    <source>
        <dbReference type="Pfam" id="PF00534"/>
    </source>
</evidence>